<evidence type="ECO:0000313" key="3">
    <source>
        <dbReference type="Proteomes" id="UP001054252"/>
    </source>
</evidence>
<dbReference type="Proteomes" id="UP001054252">
    <property type="component" value="Unassembled WGS sequence"/>
</dbReference>
<gene>
    <name evidence="2" type="ORF">SLEP1_g22160</name>
</gene>
<feature type="compositionally biased region" description="Basic and acidic residues" evidence="1">
    <location>
        <begin position="1"/>
        <end position="10"/>
    </location>
</feature>
<proteinExistence type="predicted"/>
<accession>A0AAV5JFM3</accession>
<dbReference type="EMBL" id="BPVZ01000033">
    <property type="protein sequence ID" value="GKV10850.1"/>
    <property type="molecule type" value="Genomic_DNA"/>
</dbReference>
<organism evidence="2 3">
    <name type="scientific">Rubroshorea leprosula</name>
    <dbReference type="NCBI Taxonomy" id="152421"/>
    <lineage>
        <taxon>Eukaryota</taxon>
        <taxon>Viridiplantae</taxon>
        <taxon>Streptophyta</taxon>
        <taxon>Embryophyta</taxon>
        <taxon>Tracheophyta</taxon>
        <taxon>Spermatophyta</taxon>
        <taxon>Magnoliopsida</taxon>
        <taxon>eudicotyledons</taxon>
        <taxon>Gunneridae</taxon>
        <taxon>Pentapetalae</taxon>
        <taxon>rosids</taxon>
        <taxon>malvids</taxon>
        <taxon>Malvales</taxon>
        <taxon>Dipterocarpaceae</taxon>
        <taxon>Rubroshorea</taxon>
    </lineage>
</organism>
<evidence type="ECO:0000256" key="1">
    <source>
        <dbReference type="SAM" id="MobiDB-lite"/>
    </source>
</evidence>
<name>A0AAV5JFM3_9ROSI</name>
<dbReference type="AlphaFoldDB" id="A0AAV5JFM3"/>
<keyword evidence="3" id="KW-1185">Reference proteome</keyword>
<comment type="caution">
    <text evidence="2">The sequence shown here is derived from an EMBL/GenBank/DDBJ whole genome shotgun (WGS) entry which is preliminary data.</text>
</comment>
<sequence length="44" mass="5131">MAVLTEKSKEFSPTNRQEQRMEDTEQSRSENSAEGGSFWVLYVF</sequence>
<evidence type="ECO:0000313" key="2">
    <source>
        <dbReference type="EMBL" id="GKV10850.1"/>
    </source>
</evidence>
<protein>
    <submittedName>
        <fullName evidence="2">Uncharacterized protein</fullName>
    </submittedName>
</protein>
<feature type="region of interest" description="Disordered" evidence="1">
    <location>
        <begin position="1"/>
        <end position="36"/>
    </location>
</feature>
<feature type="compositionally biased region" description="Basic and acidic residues" evidence="1">
    <location>
        <begin position="17"/>
        <end position="28"/>
    </location>
</feature>
<reference evidence="2 3" key="1">
    <citation type="journal article" date="2021" name="Commun. Biol.">
        <title>The genome of Shorea leprosula (Dipterocarpaceae) highlights the ecological relevance of drought in aseasonal tropical rainforests.</title>
        <authorList>
            <person name="Ng K.K.S."/>
            <person name="Kobayashi M.J."/>
            <person name="Fawcett J.A."/>
            <person name="Hatakeyama M."/>
            <person name="Paape T."/>
            <person name="Ng C.H."/>
            <person name="Ang C.C."/>
            <person name="Tnah L.H."/>
            <person name="Lee C.T."/>
            <person name="Nishiyama T."/>
            <person name="Sese J."/>
            <person name="O'Brien M.J."/>
            <person name="Copetti D."/>
            <person name="Mohd Noor M.I."/>
            <person name="Ong R.C."/>
            <person name="Putra M."/>
            <person name="Sireger I.Z."/>
            <person name="Indrioko S."/>
            <person name="Kosugi Y."/>
            <person name="Izuno A."/>
            <person name="Isagi Y."/>
            <person name="Lee S.L."/>
            <person name="Shimizu K.K."/>
        </authorList>
    </citation>
    <scope>NUCLEOTIDE SEQUENCE [LARGE SCALE GENOMIC DNA]</scope>
    <source>
        <strain evidence="2">214</strain>
    </source>
</reference>